<sequence>MTKKYNKGSRNQNAPQLHGQTPISGDNSKGVKRNKDQRSKTDE</sequence>
<feature type="compositionally biased region" description="Polar residues" evidence="1">
    <location>
        <begin position="8"/>
        <end position="27"/>
    </location>
</feature>
<protein>
    <submittedName>
        <fullName evidence="2">Uncharacterized protein</fullName>
    </submittedName>
</protein>
<evidence type="ECO:0000313" key="2">
    <source>
        <dbReference type="EMBL" id="THG90409.1"/>
    </source>
</evidence>
<feature type="region of interest" description="Disordered" evidence="1">
    <location>
        <begin position="1"/>
        <end position="43"/>
    </location>
</feature>
<reference evidence="2 3" key="1">
    <citation type="submission" date="2014-01" db="EMBL/GenBank/DDBJ databases">
        <title>Draft genome sequencing of Bacillus alcalophilus CGMCC 1.3604.</title>
        <authorList>
            <person name="Yang J."/>
            <person name="Diao L."/>
            <person name="Yang S."/>
        </authorList>
    </citation>
    <scope>NUCLEOTIDE SEQUENCE [LARGE SCALE GENOMIC DNA]</scope>
    <source>
        <strain evidence="2 3">CGMCC 1.3604</strain>
    </source>
</reference>
<name>A0A4S4K2Z2_ALKAL</name>
<dbReference type="EMBL" id="JALP01000155">
    <property type="protein sequence ID" value="THG90409.1"/>
    <property type="molecule type" value="Genomic_DNA"/>
</dbReference>
<evidence type="ECO:0000313" key="3">
    <source>
        <dbReference type="Proteomes" id="UP000297014"/>
    </source>
</evidence>
<dbReference type="Proteomes" id="UP000297014">
    <property type="component" value="Unassembled WGS sequence"/>
</dbReference>
<accession>A0A4S4K2Z2</accession>
<organism evidence="2 3">
    <name type="scientific">Alkalihalobacillus alcalophilus ATCC 27647 = CGMCC 1.3604</name>
    <dbReference type="NCBI Taxonomy" id="1218173"/>
    <lineage>
        <taxon>Bacteria</taxon>
        <taxon>Bacillati</taxon>
        <taxon>Bacillota</taxon>
        <taxon>Bacilli</taxon>
        <taxon>Bacillales</taxon>
        <taxon>Bacillaceae</taxon>
        <taxon>Alkalihalobacillus</taxon>
    </lineage>
</organism>
<proteinExistence type="predicted"/>
<gene>
    <name evidence="2" type="ORF">AJ85_11010</name>
</gene>
<comment type="caution">
    <text evidence="2">The sequence shown here is derived from an EMBL/GenBank/DDBJ whole genome shotgun (WGS) entry which is preliminary data.</text>
</comment>
<feature type="compositionally biased region" description="Basic and acidic residues" evidence="1">
    <location>
        <begin position="33"/>
        <end position="43"/>
    </location>
</feature>
<evidence type="ECO:0000256" key="1">
    <source>
        <dbReference type="SAM" id="MobiDB-lite"/>
    </source>
</evidence>
<dbReference type="AlphaFoldDB" id="A0A4S4K2Z2"/>